<dbReference type="PANTHER" id="PTHR43261:SF1">
    <property type="entry name" value="RIBOSOME-RELEASING FACTOR 2, MITOCHONDRIAL"/>
    <property type="match status" value="1"/>
</dbReference>
<dbReference type="FunFam" id="3.40.50.300:FF:000029">
    <property type="entry name" value="Elongation factor G"/>
    <property type="match status" value="1"/>
</dbReference>
<dbReference type="Pfam" id="PF00009">
    <property type="entry name" value="GTP_EFTU"/>
    <property type="match status" value="1"/>
</dbReference>
<dbReference type="InterPro" id="IPR004540">
    <property type="entry name" value="Transl_elong_EFG/EF2"/>
</dbReference>
<dbReference type="InterPro" id="IPR020568">
    <property type="entry name" value="Ribosomal_Su5_D2-typ_SF"/>
</dbReference>
<dbReference type="InterPro" id="IPR027417">
    <property type="entry name" value="P-loop_NTPase"/>
</dbReference>
<dbReference type="GO" id="GO:0003924">
    <property type="term" value="F:GTPase activity"/>
    <property type="evidence" value="ECO:0007669"/>
    <property type="project" value="InterPro"/>
</dbReference>
<dbReference type="GO" id="GO:0005737">
    <property type="term" value="C:cytoplasm"/>
    <property type="evidence" value="ECO:0007669"/>
    <property type="project" value="UniProtKB-SubCell"/>
</dbReference>
<dbReference type="FunFam" id="3.30.70.870:FF:000001">
    <property type="entry name" value="Elongation factor G"/>
    <property type="match status" value="1"/>
</dbReference>
<dbReference type="InterPro" id="IPR053905">
    <property type="entry name" value="EF-G-like_DII"/>
</dbReference>
<dbReference type="NCBIfam" id="TIGR00231">
    <property type="entry name" value="small_GTP"/>
    <property type="match status" value="1"/>
</dbReference>
<dbReference type="PANTHER" id="PTHR43261">
    <property type="entry name" value="TRANSLATION ELONGATION FACTOR G-RELATED"/>
    <property type="match status" value="1"/>
</dbReference>
<dbReference type="InterPro" id="IPR014721">
    <property type="entry name" value="Ribsml_uS5_D2-typ_fold_subgr"/>
</dbReference>
<evidence type="ECO:0000259" key="8">
    <source>
        <dbReference type="PROSITE" id="PS51722"/>
    </source>
</evidence>
<dbReference type="SMART" id="SM00889">
    <property type="entry name" value="EFG_IV"/>
    <property type="match status" value="1"/>
</dbReference>
<dbReference type="Pfam" id="PF22042">
    <property type="entry name" value="EF-G_D2"/>
    <property type="match status" value="1"/>
</dbReference>
<feature type="domain" description="Tr-type G" evidence="8">
    <location>
        <begin position="12"/>
        <end position="293"/>
    </location>
</feature>
<dbReference type="SUPFAM" id="SSF50447">
    <property type="entry name" value="Translation proteins"/>
    <property type="match status" value="1"/>
</dbReference>
<dbReference type="InterPro" id="IPR031157">
    <property type="entry name" value="G_TR_CS"/>
</dbReference>
<sequence>MEDKEFGEIPLDRIRNIGIIAHIDAGKTTTTEAVLFHTGKTHKIGKIDAGDTQMDWMEQERERGITITSAATTCFWRRRFGSYHEVFRINIIDTPGHVDFTAEVERSLRVLDGAVVVFDGKMGVEPQSETVWRQANKYRVPRICFINKINQIGGDFNKSLASIRDRLSPKAFPIVLPIGFEKDLHGLIDLTRMKAYTYKDYLQDDLEEEDISEDLMEIAKKARLEMIETIAEFDDAVLEKFLNGQEINNEEVLRTLRKATLSGQVYPVFGGDGRGVIVKALLDFVVNILPSPLDLPPVKGINQKTGAEEIRKPETNEQFSALAFKVQTDPYVGRLTFFRVYSGTLQSGSYVLNATRGERERFSRIVLMHANNREDVTQVKAGEIAAVVGLKNTFTGDSICNEEHPILLEAISFPEPVISMSIEPKTKQDQEKMGMALKKLSEEDPTFKIKSNAETGQTLIAGMGELHLEILVDRMKREFKVEAATGAPQVAYKETIKKTVEQEGKYIRQSGGRGQYGHVWLRLEPRNPGEGFIFEDEIVGGSIPKEYIPAVEKGVKEALESGVIAGYPVIDVLVALYDGSFHEVDSSEIAFKIAAIEAFKDGARRADPVLQEPIMKVEVTVPDQFMGDVIGDLSSKRGRIEGTESKANLTVIKSLVPLAELFGYSTILRSITQGRGSFNMEPSHYQEVPGNVALKIAEGRKK</sequence>
<dbReference type="GO" id="GO:0003746">
    <property type="term" value="F:translation elongation factor activity"/>
    <property type="evidence" value="ECO:0007669"/>
    <property type="project" value="UniProtKB-UniRule"/>
</dbReference>
<evidence type="ECO:0000256" key="5">
    <source>
        <dbReference type="ARBA" id="ARBA00023134"/>
    </source>
</evidence>
<keyword evidence="5 6" id="KW-0342">GTP-binding</keyword>
<dbReference type="Proteomes" id="UP000230340">
    <property type="component" value="Unassembled WGS sequence"/>
</dbReference>
<dbReference type="Gene3D" id="3.30.70.870">
    <property type="entry name" value="Elongation Factor G (Translational Gtpase), domain 3"/>
    <property type="match status" value="1"/>
</dbReference>
<evidence type="ECO:0000256" key="2">
    <source>
        <dbReference type="ARBA" id="ARBA00022741"/>
    </source>
</evidence>
<dbReference type="InterPro" id="IPR005225">
    <property type="entry name" value="Small_GTP-bd"/>
</dbReference>
<dbReference type="PROSITE" id="PS00301">
    <property type="entry name" value="G_TR_1"/>
    <property type="match status" value="1"/>
</dbReference>
<dbReference type="CDD" id="cd03713">
    <property type="entry name" value="EFG_mtEFG_C"/>
    <property type="match status" value="1"/>
</dbReference>
<dbReference type="GO" id="GO:0032790">
    <property type="term" value="P:ribosome disassembly"/>
    <property type="evidence" value="ECO:0007669"/>
    <property type="project" value="TreeGrafter"/>
</dbReference>
<dbReference type="InterPro" id="IPR035649">
    <property type="entry name" value="EFG_V"/>
</dbReference>
<evidence type="ECO:0000256" key="4">
    <source>
        <dbReference type="ARBA" id="ARBA00022917"/>
    </source>
</evidence>
<dbReference type="CDD" id="cd16262">
    <property type="entry name" value="EFG_III"/>
    <property type="match status" value="1"/>
</dbReference>
<dbReference type="SUPFAM" id="SSF54211">
    <property type="entry name" value="Ribosomal protein S5 domain 2-like"/>
    <property type="match status" value="1"/>
</dbReference>
<dbReference type="SMART" id="SM00838">
    <property type="entry name" value="EFG_C"/>
    <property type="match status" value="1"/>
</dbReference>
<organism evidence="9 10">
    <name type="scientific">candidate division WWE3 bacterium CG08_land_8_20_14_0_20_40_13</name>
    <dbReference type="NCBI Taxonomy" id="1975084"/>
    <lineage>
        <taxon>Bacteria</taxon>
        <taxon>Katanobacteria</taxon>
    </lineage>
</organism>
<keyword evidence="2 6" id="KW-0547">Nucleotide-binding</keyword>
<dbReference type="InterPro" id="IPR047872">
    <property type="entry name" value="EFG_IV"/>
</dbReference>
<dbReference type="AlphaFoldDB" id="A0A2H0XEI2"/>
<evidence type="ECO:0000256" key="1">
    <source>
        <dbReference type="ARBA" id="ARBA00005870"/>
    </source>
</evidence>
<dbReference type="InterPro" id="IPR041095">
    <property type="entry name" value="EFG_II"/>
</dbReference>
<evidence type="ECO:0000313" key="10">
    <source>
        <dbReference type="Proteomes" id="UP000230340"/>
    </source>
</evidence>
<comment type="function">
    <text evidence="6">Catalyzes the GTP-dependent ribosomal translocation step during translation elongation. During this step, the ribosome changes from the pre-translocational (PRE) to the post-translocational (POST) state as the newly formed A-site-bound peptidyl-tRNA and P-site-bound deacylated tRNA move to the P and E sites, respectively. Catalyzes the coordinated movement of the two tRNA molecules, the mRNA and conformational changes in the ribosome.</text>
</comment>
<dbReference type="InterPro" id="IPR035647">
    <property type="entry name" value="EFG_III/V"/>
</dbReference>
<dbReference type="FunFam" id="2.40.30.10:FF:000006">
    <property type="entry name" value="Elongation factor G"/>
    <property type="match status" value="1"/>
</dbReference>
<keyword evidence="4 6" id="KW-0648">Protein biosynthesis</keyword>
<comment type="similarity">
    <text evidence="1 6">Belongs to the TRAFAC class translation factor GTPase superfamily. Classic translation factor GTPase family. EF-G/EF-2 subfamily.</text>
</comment>
<dbReference type="CDD" id="cd01886">
    <property type="entry name" value="EF-G"/>
    <property type="match status" value="1"/>
</dbReference>
<feature type="binding site" evidence="6">
    <location>
        <begin position="21"/>
        <end position="28"/>
    </location>
    <ligand>
        <name>GTP</name>
        <dbReference type="ChEBI" id="CHEBI:37565"/>
    </ligand>
</feature>
<dbReference type="InterPro" id="IPR000795">
    <property type="entry name" value="T_Tr_GTP-bd_dom"/>
</dbReference>
<dbReference type="Gene3D" id="2.40.30.10">
    <property type="entry name" value="Translation factors"/>
    <property type="match status" value="1"/>
</dbReference>
<dbReference type="Pfam" id="PF03764">
    <property type="entry name" value="EFG_IV"/>
    <property type="match status" value="1"/>
</dbReference>
<comment type="subcellular location">
    <subcellularLocation>
        <location evidence="6">Cytoplasm</location>
    </subcellularLocation>
</comment>
<dbReference type="CDD" id="cd04088">
    <property type="entry name" value="EFG_mtEFG_II"/>
    <property type="match status" value="1"/>
</dbReference>
<evidence type="ECO:0000313" key="9">
    <source>
        <dbReference type="EMBL" id="PIS23346.1"/>
    </source>
</evidence>
<protein>
    <recommendedName>
        <fullName evidence="6 7">Elongation factor G</fullName>
        <shortName evidence="6">EF-G</shortName>
    </recommendedName>
</protein>
<proteinExistence type="inferred from homology"/>
<dbReference type="InterPro" id="IPR005517">
    <property type="entry name" value="Transl_elong_EFG/EF2_IV"/>
</dbReference>
<dbReference type="HAMAP" id="MF_00054_B">
    <property type="entry name" value="EF_G_EF_2_B"/>
    <property type="match status" value="1"/>
</dbReference>
<keyword evidence="3 6" id="KW-0251">Elongation factor</keyword>
<dbReference type="Pfam" id="PF14492">
    <property type="entry name" value="EFG_III"/>
    <property type="match status" value="1"/>
</dbReference>
<dbReference type="SUPFAM" id="SSF54980">
    <property type="entry name" value="EF-G C-terminal domain-like"/>
    <property type="match status" value="2"/>
</dbReference>
<dbReference type="FunFam" id="3.30.70.240:FF:000001">
    <property type="entry name" value="Elongation factor G"/>
    <property type="match status" value="1"/>
</dbReference>
<comment type="caution">
    <text evidence="9">The sequence shown here is derived from an EMBL/GenBank/DDBJ whole genome shotgun (WGS) entry which is preliminary data.</text>
</comment>
<dbReference type="NCBIfam" id="TIGR00484">
    <property type="entry name" value="EF-G"/>
    <property type="match status" value="1"/>
</dbReference>
<dbReference type="Pfam" id="PF00679">
    <property type="entry name" value="EFG_C"/>
    <property type="match status" value="1"/>
</dbReference>
<dbReference type="FunFam" id="3.30.230.10:FF:000003">
    <property type="entry name" value="Elongation factor G"/>
    <property type="match status" value="1"/>
</dbReference>
<dbReference type="GO" id="GO:0005525">
    <property type="term" value="F:GTP binding"/>
    <property type="evidence" value="ECO:0007669"/>
    <property type="project" value="UniProtKB-UniRule"/>
</dbReference>
<accession>A0A2H0XEI2</accession>
<dbReference type="SUPFAM" id="SSF52540">
    <property type="entry name" value="P-loop containing nucleoside triphosphate hydrolases"/>
    <property type="match status" value="1"/>
</dbReference>
<dbReference type="InterPro" id="IPR009000">
    <property type="entry name" value="Transl_B-barrel_sf"/>
</dbReference>
<reference evidence="10" key="1">
    <citation type="submission" date="2017-09" db="EMBL/GenBank/DDBJ databases">
        <title>Depth-based differentiation of microbial function through sediment-hosted aquifers and enrichment of novel symbionts in the deep terrestrial subsurface.</title>
        <authorList>
            <person name="Probst A.J."/>
            <person name="Ladd B."/>
            <person name="Jarett J.K."/>
            <person name="Geller-Mcgrath D.E."/>
            <person name="Sieber C.M.K."/>
            <person name="Emerson J.B."/>
            <person name="Anantharaman K."/>
            <person name="Thomas B.C."/>
            <person name="Malmstrom R."/>
            <person name="Stieglmeier M."/>
            <person name="Klingl A."/>
            <person name="Woyke T."/>
            <person name="Ryan C.M."/>
            <person name="Banfield J.F."/>
        </authorList>
    </citation>
    <scope>NUCLEOTIDE SEQUENCE [LARGE SCALE GENOMIC DNA]</scope>
</reference>
<dbReference type="PRINTS" id="PR00315">
    <property type="entry name" value="ELONGATNFCT"/>
</dbReference>
<dbReference type="Gene3D" id="3.30.230.10">
    <property type="match status" value="1"/>
</dbReference>
<dbReference type="CDD" id="cd01434">
    <property type="entry name" value="EFG_mtEFG1_IV"/>
    <property type="match status" value="1"/>
</dbReference>
<dbReference type="PROSITE" id="PS51722">
    <property type="entry name" value="G_TR_2"/>
    <property type="match status" value="1"/>
</dbReference>
<evidence type="ECO:0000256" key="7">
    <source>
        <dbReference type="NCBIfam" id="TIGR00484"/>
    </source>
</evidence>
<evidence type="ECO:0000256" key="3">
    <source>
        <dbReference type="ARBA" id="ARBA00022768"/>
    </source>
</evidence>
<dbReference type="InterPro" id="IPR009022">
    <property type="entry name" value="EFG_III"/>
</dbReference>
<evidence type="ECO:0000256" key="6">
    <source>
        <dbReference type="HAMAP-Rule" id="MF_00054"/>
    </source>
</evidence>
<dbReference type="InterPro" id="IPR000640">
    <property type="entry name" value="EFG_V-like"/>
</dbReference>
<dbReference type="Gene3D" id="3.30.70.240">
    <property type="match status" value="1"/>
</dbReference>
<dbReference type="Gene3D" id="3.40.50.300">
    <property type="entry name" value="P-loop containing nucleotide triphosphate hydrolases"/>
    <property type="match status" value="1"/>
</dbReference>
<name>A0A2H0XEI2_UNCKA</name>
<dbReference type="NCBIfam" id="NF009381">
    <property type="entry name" value="PRK12740.1-5"/>
    <property type="match status" value="1"/>
</dbReference>
<dbReference type="EMBL" id="PEYT01000004">
    <property type="protein sequence ID" value="PIS23346.1"/>
    <property type="molecule type" value="Genomic_DNA"/>
</dbReference>
<feature type="binding site" evidence="6">
    <location>
        <begin position="93"/>
        <end position="97"/>
    </location>
    <ligand>
        <name>GTP</name>
        <dbReference type="ChEBI" id="CHEBI:37565"/>
    </ligand>
</feature>
<keyword evidence="6" id="KW-0963">Cytoplasm</keyword>
<gene>
    <name evidence="6 9" type="primary">fusA</name>
    <name evidence="9" type="ORF">COT49_00670</name>
</gene>
<comment type="caution">
    <text evidence="6">Lacks conserved residue(s) required for the propagation of feature annotation.</text>
</comment>